<dbReference type="InterPro" id="IPR006311">
    <property type="entry name" value="TAT_signal"/>
</dbReference>
<dbReference type="AlphaFoldDB" id="A0A561VKJ9"/>
<dbReference type="Proteomes" id="UP000320239">
    <property type="component" value="Unassembled WGS sequence"/>
</dbReference>
<proteinExistence type="predicted"/>
<gene>
    <name evidence="2" type="ORF">FHX34_10516</name>
</gene>
<name>A0A561VKJ9_ACTTI</name>
<evidence type="ECO:0000313" key="3">
    <source>
        <dbReference type="Proteomes" id="UP000320239"/>
    </source>
</evidence>
<comment type="caution">
    <text evidence="2">The sequence shown here is derived from an EMBL/GenBank/DDBJ whole genome shotgun (WGS) entry which is preliminary data.</text>
</comment>
<dbReference type="PANTHER" id="PTHR43737">
    <property type="entry name" value="BLL7424 PROTEIN"/>
    <property type="match status" value="1"/>
</dbReference>
<keyword evidence="1" id="KW-0732">Signal</keyword>
<dbReference type="RefSeq" id="WP_122982301.1">
    <property type="nucleotide sequence ID" value="NZ_BOMX01000099.1"/>
</dbReference>
<evidence type="ECO:0000313" key="2">
    <source>
        <dbReference type="EMBL" id="TWG12149.1"/>
    </source>
</evidence>
<dbReference type="Pfam" id="PF07394">
    <property type="entry name" value="DUF1501"/>
    <property type="match status" value="1"/>
</dbReference>
<feature type="chain" id="PRO_5021729663" evidence="1">
    <location>
        <begin position="35"/>
        <end position="409"/>
    </location>
</feature>
<accession>A0A561VKJ9</accession>
<protein>
    <submittedName>
        <fullName evidence="2">Uncharacterized protein (DUF1501 family)</fullName>
    </submittedName>
</protein>
<keyword evidence="3" id="KW-1185">Reference proteome</keyword>
<dbReference type="OrthoDB" id="9779968at2"/>
<dbReference type="InterPro" id="IPR010869">
    <property type="entry name" value="DUF1501"/>
</dbReference>
<feature type="signal peptide" evidence="1">
    <location>
        <begin position="1"/>
        <end position="34"/>
    </location>
</feature>
<dbReference type="PROSITE" id="PS51318">
    <property type="entry name" value="TAT"/>
    <property type="match status" value="1"/>
</dbReference>
<reference evidence="2 3" key="1">
    <citation type="submission" date="2019-06" db="EMBL/GenBank/DDBJ databases">
        <title>Sequencing the genomes of 1000 actinobacteria strains.</title>
        <authorList>
            <person name="Klenk H.-P."/>
        </authorList>
    </citation>
    <scope>NUCLEOTIDE SEQUENCE [LARGE SCALE GENOMIC DNA]</scope>
    <source>
        <strain evidence="2 3">DSM 43866</strain>
    </source>
</reference>
<dbReference type="EMBL" id="VIWY01000005">
    <property type="protein sequence ID" value="TWG12149.1"/>
    <property type="molecule type" value="Genomic_DNA"/>
</dbReference>
<dbReference type="PANTHER" id="PTHR43737:SF1">
    <property type="entry name" value="DUF1501 DOMAIN-CONTAINING PROTEIN"/>
    <property type="match status" value="1"/>
</dbReference>
<evidence type="ECO:0000256" key="1">
    <source>
        <dbReference type="SAM" id="SignalP"/>
    </source>
</evidence>
<sequence length="409" mass="41423">MKNVLCCEPTRRTVLGGALAGLAGAALSTRMAFAAERYTGDTLVVISLRGGFDGLSAIVPIGDPAYYAARPAIGVPKSRVIAGNGAFGLHPALAPVLPLWQGGRMAAVHAVGQPNPTRSHFAAMEAMENAAPGTSIRSGWLDRMLGLTGATAPLAGVSLGHAMPARILLGGADDVSMPAIDDFTLAGDGKRPMAAALRAMYADAPAALAAPAGSADRALSATAAVKAAGYAPANGATYPDTELGAALRDVARLIKAKAGLVTAAVDSGDWDMHEGLGTAVKGQRMYDNLADLAAALAAFTTDLGDTAMKNVTVLTISEFGRRVRENGSRGADHGHGNAMLLLGGGIRGGKVYANWPGLSPGALVDGDLAATTDYRSVIGEVLQKRCGFGALDGVFPGVKPSAFGLAAAR</sequence>
<organism evidence="2 3">
    <name type="scientific">Actinoplanes teichomyceticus</name>
    <dbReference type="NCBI Taxonomy" id="1867"/>
    <lineage>
        <taxon>Bacteria</taxon>
        <taxon>Bacillati</taxon>
        <taxon>Actinomycetota</taxon>
        <taxon>Actinomycetes</taxon>
        <taxon>Micromonosporales</taxon>
        <taxon>Micromonosporaceae</taxon>
        <taxon>Actinoplanes</taxon>
    </lineage>
</organism>